<dbReference type="OrthoDB" id="280897at2"/>
<evidence type="ECO:0000256" key="1">
    <source>
        <dbReference type="SAM" id="MobiDB-lite"/>
    </source>
</evidence>
<dbReference type="EMBL" id="FNGI01000005">
    <property type="protein sequence ID" value="SDL64033.1"/>
    <property type="molecule type" value="Genomic_DNA"/>
</dbReference>
<dbReference type="STRING" id="119000.SAMN05661010_02202"/>
<evidence type="ECO:0008006" key="5">
    <source>
        <dbReference type="Google" id="ProtNLM"/>
    </source>
</evidence>
<protein>
    <recommendedName>
        <fullName evidence="5">Cytochrome c family protein</fullName>
    </recommendedName>
</protein>
<feature type="compositionally biased region" description="Polar residues" evidence="1">
    <location>
        <begin position="241"/>
        <end position="254"/>
    </location>
</feature>
<dbReference type="AlphaFoldDB" id="A0A1G9LQ30"/>
<feature type="signal peptide" evidence="2">
    <location>
        <begin position="1"/>
        <end position="23"/>
    </location>
</feature>
<accession>A0A1G9LQ30</accession>
<organism evidence="3 4">
    <name type="scientific">Modicisalibacter muralis</name>
    <dbReference type="NCBI Taxonomy" id="119000"/>
    <lineage>
        <taxon>Bacteria</taxon>
        <taxon>Pseudomonadati</taxon>
        <taxon>Pseudomonadota</taxon>
        <taxon>Gammaproteobacteria</taxon>
        <taxon>Oceanospirillales</taxon>
        <taxon>Halomonadaceae</taxon>
        <taxon>Modicisalibacter</taxon>
    </lineage>
</organism>
<evidence type="ECO:0000313" key="4">
    <source>
        <dbReference type="Proteomes" id="UP000198654"/>
    </source>
</evidence>
<name>A0A1G9LQ30_9GAMM</name>
<reference evidence="3 4" key="1">
    <citation type="submission" date="2016-10" db="EMBL/GenBank/DDBJ databases">
        <authorList>
            <person name="de Groot N.N."/>
        </authorList>
    </citation>
    <scope>NUCLEOTIDE SEQUENCE [LARGE SCALE GENOMIC DNA]</scope>
    <source>
        <strain evidence="3 4">DSM 14789</strain>
    </source>
</reference>
<sequence>MRVFTYAWRGLSIMAALSAPVQAGEAVTPPVDAATVTPAWGCTADMVPVLDPTSPQFLAGDLGAYTSSSQPVVDCFAWQAFAALQWPVDSRWPDDPDKAGEPDRQFQAADWGIPADPLGRESRPRVWETFKPVQDIFLADEAKPTAWGVPSPAPGTCSKATGAGMGRQLNSLSKVPGGGIQARLAASVINPDETSEAVGGWLTDQAGELVWFERLVSRAEFEYIVDNQLYLASRQQAVATNQDGQHTQGLSLPTGQPPQGEVQSWQDRGAMEIKVAWRNLSDRQKLWPRYHTAKAWLTNPKTGDCQQAVMGMVGFHFILKSEHFPNFIWATFEHIDNVPTPGAGYTHPNGFSFYDPHCASATPKRDCAPNQPRVKCDTKGNCKPLYPMSEPVQVERRYPIPSETMQLNLAMQDKIAKVTGGKSVFQYYQLINTQWAQSPVGPYTAPGKTVPLKVSSMTSSGNQPVANVTMETYVQDKACTDCHKNATIATSRDLASDFSFIFFRAESSAEPGDE</sequence>
<evidence type="ECO:0000256" key="2">
    <source>
        <dbReference type="SAM" id="SignalP"/>
    </source>
</evidence>
<keyword evidence="4" id="KW-1185">Reference proteome</keyword>
<proteinExistence type="predicted"/>
<keyword evidence="2" id="KW-0732">Signal</keyword>
<feature type="chain" id="PRO_5011747409" description="Cytochrome c family protein" evidence="2">
    <location>
        <begin position="24"/>
        <end position="514"/>
    </location>
</feature>
<evidence type="ECO:0000313" key="3">
    <source>
        <dbReference type="EMBL" id="SDL64033.1"/>
    </source>
</evidence>
<gene>
    <name evidence="3" type="ORF">SAMN05661010_02202</name>
</gene>
<dbReference type="Proteomes" id="UP000198654">
    <property type="component" value="Unassembled WGS sequence"/>
</dbReference>
<dbReference type="RefSeq" id="WP_089728461.1">
    <property type="nucleotide sequence ID" value="NZ_FNGI01000005.1"/>
</dbReference>
<feature type="region of interest" description="Disordered" evidence="1">
    <location>
        <begin position="241"/>
        <end position="262"/>
    </location>
</feature>